<reference evidence="2 3" key="1">
    <citation type="journal article" date="2019" name="Nat. Ecol. Evol.">
        <title>Megaphylogeny resolves global patterns of mushroom evolution.</title>
        <authorList>
            <person name="Varga T."/>
            <person name="Krizsan K."/>
            <person name="Foldi C."/>
            <person name="Dima B."/>
            <person name="Sanchez-Garcia M."/>
            <person name="Sanchez-Ramirez S."/>
            <person name="Szollosi G.J."/>
            <person name="Szarkandi J.G."/>
            <person name="Papp V."/>
            <person name="Albert L."/>
            <person name="Andreopoulos W."/>
            <person name="Angelini C."/>
            <person name="Antonin V."/>
            <person name="Barry K.W."/>
            <person name="Bougher N.L."/>
            <person name="Buchanan P."/>
            <person name="Buyck B."/>
            <person name="Bense V."/>
            <person name="Catcheside P."/>
            <person name="Chovatia M."/>
            <person name="Cooper J."/>
            <person name="Damon W."/>
            <person name="Desjardin D."/>
            <person name="Finy P."/>
            <person name="Geml J."/>
            <person name="Haridas S."/>
            <person name="Hughes K."/>
            <person name="Justo A."/>
            <person name="Karasinski D."/>
            <person name="Kautmanova I."/>
            <person name="Kiss B."/>
            <person name="Kocsube S."/>
            <person name="Kotiranta H."/>
            <person name="LaButti K.M."/>
            <person name="Lechner B.E."/>
            <person name="Liimatainen K."/>
            <person name="Lipzen A."/>
            <person name="Lukacs Z."/>
            <person name="Mihaltcheva S."/>
            <person name="Morgado L.N."/>
            <person name="Niskanen T."/>
            <person name="Noordeloos M.E."/>
            <person name="Ohm R.A."/>
            <person name="Ortiz-Santana B."/>
            <person name="Ovrebo C."/>
            <person name="Racz N."/>
            <person name="Riley R."/>
            <person name="Savchenko A."/>
            <person name="Shiryaev A."/>
            <person name="Soop K."/>
            <person name="Spirin V."/>
            <person name="Szebenyi C."/>
            <person name="Tomsovsky M."/>
            <person name="Tulloss R.E."/>
            <person name="Uehling J."/>
            <person name="Grigoriev I.V."/>
            <person name="Vagvolgyi C."/>
            <person name="Papp T."/>
            <person name="Martin F.M."/>
            <person name="Miettinen O."/>
            <person name="Hibbett D.S."/>
            <person name="Nagy L.G."/>
        </authorList>
    </citation>
    <scope>NUCLEOTIDE SEQUENCE [LARGE SCALE GENOMIC DNA]</scope>
    <source>
        <strain evidence="2 3">CBS 121175</strain>
    </source>
</reference>
<gene>
    <name evidence="2" type="ORF">FA15DRAFT_698232</name>
</gene>
<dbReference type="Proteomes" id="UP000307440">
    <property type="component" value="Unassembled WGS sequence"/>
</dbReference>
<dbReference type="OrthoDB" id="3266451at2759"/>
<organism evidence="2 3">
    <name type="scientific">Coprinopsis marcescibilis</name>
    <name type="common">Agaric fungus</name>
    <name type="synonym">Psathyrella marcescibilis</name>
    <dbReference type="NCBI Taxonomy" id="230819"/>
    <lineage>
        <taxon>Eukaryota</taxon>
        <taxon>Fungi</taxon>
        <taxon>Dikarya</taxon>
        <taxon>Basidiomycota</taxon>
        <taxon>Agaricomycotina</taxon>
        <taxon>Agaricomycetes</taxon>
        <taxon>Agaricomycetidae</taxon>
        <taxon>Agaricales</taxon>
        <taxon>Agaricineae</taxon>
        <taxon>Psathyrellaceae</taxon>
        <taxon>Coprinopsis</taxon>
    </lineage>
</organism>
<dbReference type="EMBL" id="ML210440">
    <property type="protein sequence ID" value="TFK18027.1"/>
    <property type="molecule type" value="Genomic_DNA"/>
</dbReference>
<dbReference type="STRING" id="230819.A0A5C3KE23"/>
<dbReference type="SUPFAM" id="SSF52047">
    <property type="entry name" value="RNI-like"/>
    <property type="match status" value="1"/>
</dbReference>
<accession>A0A5C3KE23</accession>
<evidence type="ECO:0008006" key="4">
    <source>
        <dbReference type="Google" id="ProtNLM"/>
    </source>
</evidence>
<protein>
    <recommendedName>
        <fullName evidence="4">F-box domain-containing protein</fullName>
    </recommendedName>
</protein>
<feature type="coiled-coil region" evidence="1">
    <location>
        <begin position="40"/>
        <end position="67"/>
    </location>
</feature>
<dbReference type="InterPro" id="IPR032675">
    <property type="entry name" value="LRR_dom_sf"/>
</dbReference>
<dbReference type="Gene3D" id="3.80.10.10">
    <property type="entry name" value="Ribonuclease Inhibitor"/>
    <property type="match status" value="1"/>
</dbReference>
<keyword evidence="1" id="KW-0175">Coiled coil</keyword>
<keyword evidence="3" id="KW-1185">Reference proteome</keyword>
<dbReference type="AlphaFoldDB" id="A0A5C3KE23"/>
<evidence type="ECO:0000256" key="1">
    <source>
        <dbReference type="SAM" id="Coils"/>
    </source>
</evidence>
<proteinExistence type="predicted"/>
<sequence length="551" mass="61593">MTSYALSVPEIPPLELSLGPYLDNNSPPSDDLVVLAKAKLAEADAIVEVLKAQIASLRRRAAQINQIQDRYRSVTSVIRRIPAELIVEIVKACFPPDLVLGPQDRVNFKRFRCVCSRWRAALLSSPELWQGLAFPIAGPESELLAQPPVLVDTVLRWYDRAGNIPLTLCVLESEGRMGSMGSRSISRYIYQHLCRVVEATAEMPQRHWKRIELPMYDPYFVMPTLKTLTSLAKTDLAPWANIQTLRMSVMLTYVNHWPFSQQRRSFSSALPSLEALEIRIFDGDHSVMAQPLQPTNNIPIHHPNLHTLSIDSAPDVILHVASQLPALKNLKLLKVSQPRGPLLASELRSLERLELCDTRAALQFVGHLVTPTLRTLVLGEKPDYYLAQPWYGPLPEEFTDFVGRCSSLATLVLNSGSLSERHFAECIDTAQNVVHIIVPCDFAFLKEFLVPKCNISLPRSVRCIRASRLSPTDFEVIKVFHKHRAGEIRDAQAQGSASDGEAGVGVDEISFRYDEATAKMPDGWLNKKIQELHELGITLSQHGAPQSRSIS</sequence>
<evidence type="ECO:0000313" key="3">
    <source>
        <dbReference type="Proteomes" id="UP000307440"/>
    </source>
</evidence>
<evidence type="ECO:0000313" key="2">
    <source>
        <dbReference type="EMBL" id="TFK18027.1"/>
    </source>
</evidence>
<name>A0A5C3KE23_COPMA</name>